<dbReference type="InterPro" id="IPR004942">
    <property type="entry name" value="Roadblock/LAMTOR2_dom"/>
</dbReference>
<accession>A0ABZ2LVY8</accession>
<reference evidence="2 3" key="1">
    <citation type="submission" date="2021-12" db="EMBL/GenBank/DDBJ databases">
        <title>Discovery of the Pendulisporaceae a myxobacterial family with distinct sporulation behavior and unique specialized metabolism.</title>
        <authorList>
            <person name="Garcia R."/>
            <person name="Popoff A."/>
            <person name="Bader C.D."/>
            <person name="Loehr J."/>
            <person name="Walesch S."/>
            <person name="Walt C."/>
            <person name="Boldt J."/>
            <person name="Bunk B."/>
            <person name="Haeckl F.J.F.P.J."/>
            <person name="Gunesch A.P."/>
            <person name="Birkelbach J."/>
            <person name="Nuebel U."/>
            <person name="Pietschmann T."/>
            <person name="Bach T."/>
            <person name="Mueller R."/>
        </authorList>
    </citation>
    <scope>NUCLEOTIDE SEQUENCE [LARGE SCALE GENOMIC DNA]</scope>
    <source>
        <strain evidence="2 3">MSr11954</strain>
    </source>
</reference>
<gene>
    <name evidence="2" type="ORF">LZC94_45505</name>
</gene>
<dbReference type="EMBL" id="CP089984">
    <property type="protein sequence ID" value="WXB15063.1"/>
    <property type="molecule type" value="Genomic_DNA"/>
</dbReference>
<proteinExistence type="predicted"/>
<dbReference type="Proteomes" id="UP001370348">
    <property type="component" value="Chromosome"/>
</dbReference>
<dbReference type="Gene3D" id="3.30.450.30">
    <property type="entry name" value="Dynein light chain 2a, cytoplasmic"/>
    <property type="match status" value="1"/>
</dbReference>
<name>A0ABZ2LVY8_9BACT</name>
<keyword evidence="3" id="KW-1185">Reference proteome</keyword>
<dbReference type="RefSeq" id="WP_394824688.1">
    <property type="nucleotide sequence ID" value="NZ_CP089984.1"/>
</dbReference>
<evidence type="ECO:0000313" key="3">
    <source>
        <dbReference type="Proteomes" id="UP001370348"/>
    </source>
</evidence>
<sequence length="136" mass="14781">MATNDIQITEKNRMTKTERLNGVLRSLRSSSPEIIGASVVTSDGFIVASHIPNEVDEDLIGGMAASLLGVGERIAADLMRADVEQVYVRSAKGYIIVNSIGTESVLVLLVTREAKLGMIFLELKRTLNQLADHLDN</sequence>
<evidence type="ECO:0000259" key="1">
    <source>
        <dbReference type="SMART" id="SM00960"/>
    </source>
</evidence>
<feature type="domain" description="Roadblock/LAMTOR2" evidence="1">
    <location>
        <begin position="21"/>
        <end position="110"/>
    </location>
</feature>
<dbReference type="Pfam" id="PF03259">
    <property type="entry name" value="Robl_LC7"/>
    <property type="match status" value="1"/>
</dbReference>
<protein>
    <submittedName>
        <fullName evidence="2">Roadblock/LC7 domain-containing protein</fullName>
    </submittedName>
</protein>
<dbReference type="SMART" id="SM00960">
    <property type="entry name" value="Robl_LC7"/>
    <property type="match status" value="1"/>
</dbReference>
<organism evidence="2 3">
    <name type="scientific">Pendulispora albinea</name>
    <dbReference type="NCBI Taxonomy" id="2741071"/>
    <lineage>
        <taxon>Bacteria</taxon>
        <taxon>Pseudomonadati</taxon>
        <taxon>Myxococcota</taxon>
        <taxon>Myxococcia</taxon>
        <taxon>Myxococcales</taxon>
        <taxon>Sorangiineae</taxon>
        <taxon>Pendulisporaceae</taxon>
        <taxon>Pendulispora</taxon>
    </lineage>
</organism>
<evidence type="ECO:0000313" key="2">
    <source>
        <dbReference type="EMBL" id="WXB15063.1"/>
    </source>
</evidence>
<dbReference type="SUPFAM" id="SSF103196">
    <property type="entry name" value="Roadblock/LC7 domain"/>
    <property type="match status" value="1"/>
</dbReference>